<dbReference type="InterPro" id="IPR028098">
    <property type="entry name" value="Glyco_trans_4-like_N"/>
</dbReference>
<feature type="domain" description="Glycosyltransferase subfamily 4-like N-terminal" evidence="1">
    <location>
        <begin position="15"/>
        <end position="165"/>
    </location>
</feature>
<keyword evidence="3" id="KW-1185">Reference proteome</keyword>
<accession>A0ABN8X4Y3</accession>
<sequence length="346" mass="39282">MKLALITDAWLPQTNGVVTTLRAVCNELNAIGHSVETFTPDLFRNWPCPGYPEIRLALGCGPKLRTRLDRFEPDAIHIATEGPLGLTARRYCKQRGLPFTSSFHTRFAEYIHLRTGLPLSVGYAYLRWFHSESVRVMAATPALLEELKARGFKNPVLWSRGVDTELFRPRSKDFLPDAHPVMLYVGRVAIEKNIEAFLELDIPGTKYVVGDGPQRQELERKYPEVHFVGYKYGEELARYLAAADVFVFPSRTDTFGLVMLEALASGVPVAAFPVEGPKDVILSRRVGCLDEYLKKAITEALQLDPEDCRRYALQYSWRDCALQFERYLARIPKNGPRSAAWWQRSS</sequence>
<evidence type="ECO:0000313" key="2">
    <source>
        <dbReference type="EMBL" id="CAI8789900.1"/>
    </source>
</evidence>
<dbReference type="EMBL" id="OX458333">
    <property type="protein sequence ID" value="CAI8789900.1"/>
    <property type="molecule type" value="Genomic_DNA"/>
</dbReference>
<dbReference type="Proteomes" id="UP001162030">
    <property type="component" value="Chromosome"/>
</dbReference>
<gene>
    <name evidence="2" type="ORF">MSZNOR_1382</name>
</gene>
<protein>
    <submittedName>
        <fullName evidence="2">Glycosyltransferase involved in cell wall biosynthesis</fullName>
    </submittedName>
</protein>
<dbReference type="PANTHER" id="PTHR45947">
    <property type="entry name" value="SULFOQUINOVOSYL TRANSFERASE SQD2"/>
    <property type="match status" value="1"/>
</dbReference>
<dbReference type="RefSeq" id="WP_317963794.1">
    <property type="nucleotide sequence ID" value="NZ_OX458333.1"/>
</dbReference>
<name>A0ABN8X4Y3_9GAMM</name>
<dbReference type="CDD" id="cd03814">
    <property type="entry name" value="GT4-like"/>
    <property type="match status" value="1"/>
</dbReference>
<dbReference type="PANTHER" id="PTHR45947:SF3">
    <property type="entry name" value="SULFOQUINOVOSYL TRANSFERASE SQD2"/>
    <property type="match status" value="1"/>
</dbReference>
<proteinExistence type="predicted"/>
<dbReference type="Pfam" id="PF13692">
    <property type="entry name" value="Glyco_trans_1_4"/>
    <property type="match status" value="1"/>
</dbReference>
<dbReference type="InterPro" id="IPR050194">
    <property type="entry name" value="Glycosyltransferase_grp1"/>
</dbReference>
<dbReference type="Gene3D" id="3.40.50.2000">
    <property type="entry name" value="Glycogen Phosphorylase B"/>
    <property type="match status" value="2"/>
</dbReference>
<organism evidence="2 3">
    <name type="scientific">Methylocaldum szegediense</name>
    <dbReference type="NCBI Taxonomy" id="73780"/>
    <lineage>
        <taxon>Bacteria</taxon>
        <taxon>Pseudomonadati</taxon>
        <taxon>Pseudomonadota</taxon>
        <taxon>Gammaproteobacteria</taxon>
        <taxon>Methylococcales</taxon>
        <taxon>Methylococcaceae</taxon>
        <taxon>Methylocaldum</taxon>
    </lineage>
</organism>
<evidence type="ECO:0000313" key="3">
    <source>
        <dbReference type="Proteomes" id="UP001162030"/>
    </source>
</evidence>
<reference evidence="2 3" key="1">
    <citation type="submission" date="2023-03" db="EMBL/GenBank/DDBJ databases">
        <authorList>
            <person name="Pearce D."/>
        </authorList>
    </citation>
    <scope>NUCLEOTIDE SEQUENCE [LARGE SCALE GENOMIC DNA]</scope>
    <source>
        <strain evidence="2">Msz</strain>
    </source>
</reference>
<dbReference type="SUPFAM" id="SSF53756">
    <property type="entry name" value="UDP-Glycosyltransferase/glycogen phosphorylase"/>
    <property type="match status" value="1"/>
</dbReference>
<dbReference type="Pfam" id="PF13439">
    <property type="entry name" value="Glyco_transf_4"/>
    <property type="match status" value="1"/>
</dbReference>
<evidence type="ECO:0000259" key="1">
    <source>
        <dbReference type="Pfam" id="PF13439"/>
    </source>
</evidence>